<sequence>MTDVSPLKLEISMAIRQIKSGKTAGPNRVPDEVRYRGSYKTDIFPEEKLTFFQNDFGGTTTNGLERRIPD</sequence>
<reference evidence="3" key="1">
    <citation type="submission" date="2016-06" db="UniProtKB">
        <authorList>
            <consortium name="WormBaseParasite"/>
        </authorList>
    </citation>
    <scope>IDENTIFICATION</scope>
</reference>
<accession>A0A183KZ50</accession>
<gene>
    <name evidence="1" type="ORF">SCUD_LOCUS20347</name>
</gene>
<proteinExistence type="predicted"/>
<dbReference type="WBParaSite" id="SCUD_0002035001-mRNA-1">
    <property type="protein sequence ID" value="SCUD_0002035001-mRNA-1"/>
    <property type="gene ID" value="SCUD_0002035001"/>
</dbReference>
<evidence type="ECO:0000313" key="3">
    <source>
        <dbReference type="WBParaSite" id="SCUD_0002035001-mRNA-1"/>
    </source>
</evidence>
<dbReference type="Proteomes" id="UP000279833">
    <property type="component" value="Unassembled WGS sequence"/>
</dbReference>
<evidence type="ECO:0000313" key="1">
    <source>
        <dbReference type="EMBL" id="VDP71911.1"/>
    </source>
</evidence>
<protein>
    <submittedName>
        <fullName evidence="3">METMALONYL_COA_MUTASE domain-containing protein</fullName>
    </submittedName>
</protein>
<reference evidence="1 2" key="2">
    <citation type="submission" date="2018-11" db="EMBL/GenBank/DDBJ databases">
        <authorList>
            <consortium name="Pathogen Informatics"/>
        </authorList>
    </citation>
    <scope>NUCLEOTIDE SEQUENCE [LARGE SCALE GENOMIC DNA]</scope>
    <source>
        <strain evidence="1">Dakar</strain>
        <strain evidence="2">Dakar, Senegal</strain>
    </source>
</reference>
<evidence type="ECO:0000313" key="2">
    <source>
        <dbReference type="Proteomes" id="UP000279833"/>
    </source>
</evidence>
<dbReference type="EMBL" id="UZAK01044107">
    <property type="protein sequence ID" value="VDP71911.1"/>
    <property type="molecule type" value="Genomic_DNA"/>
</dbReference>
<name>A0A183KZ50_9TREM</name>
<dbReference type="AlphaFoldDB" id="A0A183KZ50"/>
<keyword evidence="2" id="KW-1185">Reference proteome</keyword>
<organism evidence="3">
    <name type="scientific">Schistosoma curassoni</name>
    <dbReference type="NCBI Taxonomy" id="6186"/>
    <lineage>
        <taxon>Eukaryota</taxon>
        <taxon>Metazoa</taxon>
        <taxon>Spiralia</taxon>
        <taxon>Lophotrochozoa</taxon>
        <taxon>Platyhelminthes</taxon>
        <taxon>Trematoda</taxon>
        <taxon>Digenea</taxon>
        <taxon>Strigeidida</taxon>
        <taxon>Schistosomatoidea</taxon>
        <taxon>Schistosomatidae</taxon>
        <taxon>Schistosoma</taxon>
    </lineage>
</organism>